<evidence type="ECO:0000256" key="5">
    <source>
        <dbReference type="RuleBase" id="RU368009"/>
    </source>
</evidence>
<organism evidence="7 8">
    <name type="scientific">Eremothecium cymbalariae (strain CBS 270.75 / DBVPG 7215 / KCTC 17166 / NRRL Y-17582)</name>
    <name type="common">Yeast</name>
    <dbReference type="NCBI Taxonomy" id="931890"/>
    <lineage>
        <taxon>Eukaryota</taxon>
        <taxon>Fungi</taxon>
        <taxon>Dikarya</taxon>
        <taxon>Ascomycota</taxon>
        <taxon>Saccharomycotina</taxon>
        <taxon>Saccharomycetes</taxon>
        <taxon>Saccharomycetales</taxon>
        <taxon>Saccharomycetaceae</taxon>
        <taxon>Eremothecium</taxon>
    </lineage>
</organism>
<keyword evidence="1 5" id="KW-0547">Nucleotide-binding</keyword>
<dbReference type="InterPro" id="IPR035985">
    <property type="entry name" value="Ubiquitin-activating_enz"/>
</dbReference>
<comment type="pathway">
    <text evidence="5">Protein modification; protein neddylation.</text>
</comment>
<evidence type="ECO:0000313" key="7">
    <source>
        <dbReference type="EMBL" id="AET38954.1"/>
    </source>
</evidence>
<dbReference type="GO" id="GO:0005737">
    <property type="term" value="C:cytoplasm"/>
    <property type="evidence" value="ECO:0007669"/>
    <property type="project" value="TreeGrafter"/>
</dbReference>
<keyword evidence="2 5" id="KW-0833">Ubl conjugation pathway</keyword>
<dbReference type="KEGG" id="erc:Ecym_3471"/>
<evidence type="ECO:0000256" key="4">
    <source>
        <dbReference type="PROSITE-ProRule" id="PRU10132"/>
    </source>
</evidence>
<comment type="function">
    <text evidence="5">Catalytic subunit of the dimeric E1 enzyme, which activates NEDD8.</text>
</comment>
<dbReference type="InParanoid" id="G8JS35"/>
<dbReference type="OrthoDB" id="10255449at2759"/>
<evidence type="ECO:0000313" key="8">
    <source>
        <dbReference type="Proteomes" id="UP000006790"/>
    </source>
</evidence>
<dbReference type="EC" id="6.2.1.64" evidence="5"/>
<accession>G8JS35</accession>
<dbReference type="HOGENOM" id="CLU_013325_13_0_1"/>
<sequence>MTENDQLASCKVIVLGAGGLGCEILKNLAMTGMPVIHVVDMDTIELTNLNRQLLFREDDVGKPKALVAAAYINSLELPSVLGNNRPVKLIPHVCDLTSLPPDFWSQFTAVISGLDAIEPRRHINSLLVNLTMSTNFEKCIPFIDGGSEGLSGHCKTIIPGINACYECSISTLAPPGQTYPLCTIANNPRLPEHIVVYILNVELPLRSAAPNCPLDDPQTIRWLVDRCRSRAATFGMSPDIFDEKYICGVAKNIVPSVVSTNAIIAASCCTELLKLLWDLEDDPENMNNFLLYNGQDGCFTYSFAYHKSIQCNVCRPQ</sequence>
<dbReference type="GO" id="GO:0019781">
    <property type="term" value="F:NEDD8 activating enzyme activity"/>
    <property type="evidence" value="ECO:0007669"/>
    <property type="project" value="UniProtKB-UniRule"/>
</dbReference>
<evidence type="ECO:0000259" key="6">
    <source>
        <dbReference type="Pfam" id="PF00899"/>
    </source>
</evidence>
<keyword evidence="5" id="KW-0436">Ligase</keyword>
<dbReference type="PANTHER" id="PTHR10953">
    <property type="entry name" value="UBIQUITIN-ACTIVATING ENZYME E1"/>
    <property type="match status" value="1"/>
</dbReference>
<dbReference type="eggNOG" id="KOG2015">
    <property type="taxonomic scope" value="Eukaryota"/>
</dbReference>
<keyword evidence="3 5" id="KW-0067">ATP-binding</keyword>
<dbReference type="InterPro" id="IPR023318">
    <property type="entry name" value="Ub_act_enz_dom_a_sf"/>
</dbReference>
<evidence type="ECO:0000256" key="2">
    <source>
        <dbReference type="ARBA" id="ARBA00022786"/>
    </source>
</evidence>
<keyword evidence="8" id="KW-1185">Reference proteome</keyword>
<dbReference type="UniPathway" id="UPA00885"/>
<gene>
    <name evidence="7" type="ordered locus">Ecym_3471</name>
</gene>
<proteinExistence type="inferred from homology"/>
<protein>
    <recommendedName>
        <fullName evidence="5">NEDD8-activating enzyme E1 catalytic subunit</fullName>
        <ecNumber evidence="5">6.2.1.64</ecNumber>
    </recommendedName>
</protein>
<dbReference type="InterPro" id="IPR033127">
    <property type="entry name" value="UBQ-activ_enz_E1_Cys_AS"/>
</dbReference>
<dbReference type="RefSeq" id="XP_003645771.1">
    <property type="nucleotide sequence ID" value="XM_003645723.1"/>
</dbReference>
<reference evidence="8" key="1">
    <citation type="journal article" date="2012" name="G3 (Bethesda)">
        <title>Pichia sorbitophila, an interspecies yeast hybrid reveals early steps of genome resolution following polyploidization.</title>
        <authorList>
            <person name="Leh Louis V."/>
            <person name="Despons L."/>
            <person name="Friedrich A."/>
            <person name="Martin T."/>
            <person name="Durrens P."/>
            <person name="Casaregola S."/>
            <person name="Neuveglise C."/>
            <person name="Fairhead C."/>
            <person name="Marck C."/>
            <person name="Cruz J.A."/>
            <person name="Straub M.L."/>
            <person name="Kugler V."/>
            <person name="Sacerdot C."/>
            <person name="Uzunov Z."/>
            <person name="Thierry A."/>
            <person name="Weiss S."/>
            <person name="Bleykasten C."/>
            <person name="De Montigny J."/>
            <person name="Jacques N."/>
            <person name="Jung P."/>
            <person name="Lemaire M."/>
            <person name="Mallet S."/>
            <person name="Morel G."/>
            <person name="Richard G.F."/>
            <person name="Sarkar A."/>
            <person name="Savel G."/>
            <person name="Schacherer J."/>
            <person name="Seret M.L."/>
            <person name="Talla E."/>
            <person name="Samson G."/>
            <person name="Jubin C."/>
            <person name="Poulain J."/>
            <person name="Vacherie B."/>
            <person name="Barbe V."/>
            <person name="Pelletier E."/>
            <person name="Sherman D.J."/>
            <person name="Westhof E."/>
            <person name="Weissenbach J."/>
            <person name="Baret P.V."/>
            <person name="Wincker P."/>
            <person name="Gaillardin C."/>
            <person name="Dujon B."/>
            <person name="Souciet J.L."/>
        </authorList>
    </citation>
    <scope>NUCLEOTIDE SEQUENCE [LARGE SCALE GENOMIC DNA]</scope>
    <source>
        <strain evidence="8">CBS 270.75 / DBVPG 7215 / KCTC 17166 / NRRL Y-17582</strain>
    </source>
</reference>
<dbReference type="GO" id="GO:0005524">
    <property type="term" value="F:ATP binding"/>
    <property type="evidence" value="ECO:0007669"/>
    <property type="project" value="UniProtKB-UniRule"/>
</dbReference>
<dbReference type="FunCoup" id="G8JS35">
    <property type="interactions" value="1186"/>
</dbReference>
<dbReference type="AlphaFoldDB" id="G8JS35"/>
<dbReference type="EMBL" id="CP002499">
    <property type="protein sequence ID" value="AET38954.1"/>
    <property type="molecule type" value="Genomic_DNA"/>
</dbReference>
<dbReference type="GeneID" id="11469071"/>
<dbReference type="InterPro" id="IPR045886">
    <property type="entry name" value="ThiF/MoeB/HesA"/>
</dbReference>
<dbReference type="Gene3D" id="3.40.50.720">
    <property type="entry name" value="NAD(P)-binding Rossmann-like Domain"/>
    <property type="match status" value="1"/>
</dbReference>
<dbReference type="InterPro" id="IPR000594">
    <property type="entry name" value="ThiF_NAD_FAD-bd"/>
</dbReference>
<comment type="similarity">
    <text evidence="5">Belongs to the ubiquitin-activating E1 family. UBA3 subfamily.</text>
</comment>
<dbReference type="SUPFAM" id="SSF69572">
    <property type="entry name" value="Activating enzymes of the ubiquitin-like proteins"/>
    <property type="match status" value="1"/>
</dbReference>
<evidence type="ECO:0000256" key="3">
    <source>
        <dbReference type="ARBA" id="ARBA00022840"/>
    </source>
</evidence>
<dbReference type="Proteomes" id="UP000006790">
    <property type="component" value="Chromosome 3"/>
</dbReference>
<dbReference type="OMA" id="HIIEYVI"/>
<feature type="domain" description="THIF-type NAD/FAD binding fold" evidence="6">
    <location>
        <begin position="5"/>
        <end position="298"/>
    </location>
</feature>
<feature type="active site" description="Glycyl thioester intermediate" evidence="4">
    <location>
        <position position="182"/>
    </location>
</feature>
<dbReference type="Pfam" id="PF00899">
    <property type="entry name" value="ThiF"/>
    <property type="match status" value="1"/>
</dbReference>
<dbReference type="GO" id="GO:0120123">
    <property type="term" value="C:ubiquitin activating enzyme complex"/>
    <property type="evidence" value="ECO:0007669"/>
    <property type="project" value="EnsemblFungi"/>
</dbReference>
<name>G8JS35_ERECY</name>
<evidence type="ECO:0000256" key="1">
    <source>
        <dbReference type="ARBA" id="ARBA00022741"/>
    </source>
</evidence>
<dbReference type="STRING" id="931890.G8JS35"/>
<dbReference type="PROSITE" id="PS00865">
    <property type="entry name" value="UBIQUITIN_ACTIVAT_2"/>
    <property type="match status" value="1"/>
</dbReference>
<dbReference type="GO" id="GO:0045116">
    <property type="term" value="P:protein neddylation"/>
    <property type="evidence" value="ECO:0007669"/>
    <property type="project" value="UniProtKB-UniRule"/>
</dbReference>
<dbReference type="GO" id="GO:0005634">
    <property type="term" value="C:nucleus"/>
    <property type="evidence" value="ECO:0007669"/>
    <property type="project" value="TreeGrafter"/>
</dbReference>
<dbReference type="PANTHER" id="PTHR10953:SF6">
    <property type="entry name" value="NEDD8-ACTIVATING ENZYME E1 CATALYTIC SUBUNIT"/>
    <property type="match status" value="1"/>
</dbReference>
<comment type="catalytic activity">
    <reaction evidence="5">
        <text>ATP + [NEDD8 protein] + [E1 NEDD8-activating enzyme]-L-cysteine = AMP + diphosphate + [E1 NEDD8-activating enzyme]-S-[NEDD8 protein]-yl-L-cysteine.</text>
        <dbReference type="EC" id="6.2.1.64"/>
    </reaction>
</comment>
<dbReference type="Gene3D" id="1.10.10.520">
    <property type="entry name" value="Ubiquitin activating enzymes (Uba3). Chain: B, domain 2"/>
    <property type="match status" value="1"/>
</dbReference>